<dbReference type="GO" id="GO:0005737">
    <property type="term" value="C:cytoplasm"/>
    <property type="evidence" value="ECO:0007669"/>
    <property type="project" value="EnsemblPlants"/>
</dbReference>
<dbReference type="GO" id="GO:0046872">
    <property type="term" value="F:metal ion binding"/>
    <property type="evidence" value="ECO:0007669"/>
    <property type="project" value="UniProtKB-KW"/>
</dbReference>
<dbReference type="InterPro" id="IPR017117">
    <property type="entry name" value="Nob1_euk"/>
</dbReference>
<dbReference type="InterPro" id="IPR036283">
    <property type="entry name" value="NOB1_Zf-like_sf"/>
</dbReference>
<evidence type="ECO:0000256" key="6">
    <source>
        <dbReference type="ARBA" id="ARBA00022833"/>
    </source>
</evidence>
<keyword evidence="6" id="KW-0862">Zinc</keyword>
<dbReference type="GO" id="GO:0030490">
    <property type="term" value="P:maturation of SSU-rRNA"/>
    <property type="evidence" value="ECO:0007669"/>
    <property type="project" value="TreeGrafter"/>
</dbReference>
<evidence type="ECO:0000256" key="8">
    <source>
        <dbReference type="SAM" id="MobiDB-lite"/>
    </source>
</evidence>
<dbReference type="GO" id="GO:0005654">
    <property type="term" value="C:nucleoplasm"/>
    <property type="evidence" value="ECO:0007669"/>
    <property type="project" value="EnsemblPlants"/>
</dbReference>
<keyword evidence="3" id="KW-0540">Nuclease</keyword>
<reference evidence="9" key="1">
    <citation type="journal article" date="2016" name="Nat. Genet.">
        <title>A high-quality carrot genome assembly provides new insights into carotenoid accumulation and asterid genome evolution.</title>
        <authorList>
            <person name="Iorizzo M."/>
            <person name="Ellison S."/>
            <person name="Senalik D."/>
            <person name="Zeng P."/>
            <person name="Satapoomin P."/>
            <person name="Huang J."/>
            <person name="Bowman M."/>
            <person name="Iovene M."/>
            <person name="Sanseverino W."/>
            <person name="Cavagnaro P."/>
            <person name="Yildiz M."/>
            <person name="Macko-Podgorni A."/>
            <person name="Moranska E."/>
            <person name="Grzebelus E."/>
            <person name="Grzebelus D."/>
            <person name="Ashrafi H."/>
            <person name="Zheng Z."/>
            <person name="Cheng S."/>
            <person name="Spooner D."/>
            <person name="Van Deynze A."/>
            <person name="Simon P."/>
        </authorList>
    </citation>
    <scope>NUCLEOTIDE SEQUENCE</scope>
    <source>
        <tissue evidence="9">Leaf</tissue>
    </source>
</reference>
<comment type="subcellular location">
    <subcellularLocation>
        <location evidence="1">Nucleus</location>
    </subcellularLocation>
</comment>
<name>A0A166FM35_DAUCS</name>
<dbReference type="SUPFAM" id="SSF144206">
    <property type="entry name" value="NOB1 zinc finger-like"/>
    <property type="match status" value="1"/>
</dbReference>
<evidence type="ECO:0000256" key="2">
    <source>
        <dbReference type="ARBA" id="ARBA00005858"/>
    </source>
</evidence>
<evidence type="ECO:0000313" key="9">
    <source>
        <dbReference type="EMBL" id="WOG81234.1"/>
    </source>
</evidence>
<dbReference type="Gene3D" id="3.40.50.1010">
    <property type="entry name" value="5'-nuclease"/>
    <property type="match status" value="1"/>
</dbReference>
<keyword evidence="7" id="KW-0539">Nucleus</keyword>
<organism evidence="9 10">
    <name type="scientific">Daucus carota subsp. sativus</name>
    <name type="common">Carrot</name>
    <dbReference type="NCBI Taxonomy" id="79200"/>
    <lineage>
        <taxon>Eukaryota</taxon>
        <taxon>Viridiplantae</taxon>
        <taxon>Streptophyta</taxon>
        <taxon>Embryophyta</taxon>
        <taxon>Tracheophyta</taxon>
        <taxon>Spermatophyta</taxon>
        <taxon>Magnoliopsida</taxon>
        <taxon>eudicotyledons</taxon>
        <taxon>Gunneridae</taxon>
        <taxon>Pentapetalae</taxon>
        <taxon>asterids</taxon>
        <taxon>campanulids</taxon>
        <taxon>Apiales</taxon>
        <taxon>Apiaceae</taxon>
        <taxon>Apioideae</taxon>
        <taxon>Scandiceae</taxon>
        <taxon>Daucinae</taxon>
        <taxon>Daucus</taxon>
        <taxon>Daucus sect. Daucus</taxon>
    </lineage>
</organism>
<dbReference type="CDD" id="cd09876">
    <property type="entry name" value="PIN_Nob1-like"/>
    <property type="match status" value="1"/>
</dbReference>
<dbReference type="OMA" id="QSWMVRS"/>
<evidence type="ECO:0000256" key="5">
    <source>
        <dbReference type="ARBA" id="ARBA00022801"/>
    </source>
</evidence>
<dbReference type="Gramene" id="KZN07934">
    <property type="protein sequence ID" value="KZN07934"/>
    <property type="gene ID" value="DCAR_000603"/>
</dbReference>
<evidence type="ECO:0000256" key="3">
    <source>
        <dbReference type="ARBA" id="ARBA00022722"/>
    </source>
</evidence>
<feature type="region of interest" description="Disordered" evidence="8">
    <location>
        <begin position="209"/>
        <end position="235"/>
    </location>
</feature>
<evidence type="ECO:0000313" key="10">
    <source>
        <dbReference type="Proteomes" id="UP000077755"/>
    </source>
</evidence>
<keyword evidence="10" id="KW-1185">Reference proteome</keyword>
<dbReference type="GO" id="GO:0009553">
    <property type="term" value="P:embryo sac development"/>
    <property type="evidence" value="ECO:0007669"/>
    <property type="project" value="EnsemblPlants"/>
</dbReference>
<dbReference type="Pfam" id="PF08772">
    <property type="entry name" value="Zn_ribbon_NOB1"/>
    <property type="match status" value="1"/>
</dbReference>
<evidence type="ECO:0000256" key="4">
    <source>
        <dbReference type="ARBA" id="ARBA00022723"/>
    </source>
</evidence>
<dbReference type="InterPro" id="IPR033411">
    <property type="entry name" value="Ribonuclease_PIN"/>
</dbReference>
<gene>
    <name evidence="9" type="ORF">DCAR_0100379</name>
</gene>
<feature type="region of interest" description="Disordered" evidence="8">
    <location>
        <begin position="1"/>
        <end position="24"/>
    </location>
</feature>
<evidence type="ECO:0000256" key="1">
    <source>
        <dbReference type="ARBA" id="ARBA00004123"/>
    </source>
</evidence>
<dbReference type="GO" id="GO:0030688">
    <property type="term" value="C:preribosome, small subunit precursor"/>
    <property type="evidence" value="ECO:0007669"/>
    <property type="project" value="TreeGrafter"/>
</dbReference>
<dbReference type="PANTHER" id="PTHR12814:SF2">
    <property type="entry name" value="RNA-BINDING PROTEIN NOB1"/>
    <property type="match status" value="1"/>
</dbReference>
<dbReference type="GO" id="GO:0009555">
    <property type="term" value="P:pollen development"/>
    <property type="evidence" value="ECO:0007669"/>
    <property type="project" value="EnsemblPlants"/>
</dbReference>
<evidence type="ECO:0000256" key="7">
    <source>
        <dbReference type="ARBA" id="ARBA00023242"/>
    </source>
</evidence>
<dbReference type="Proteomes" id="UP000077755">
    <property type="component" value="Chromosome 1"/>
</dbReference>
<reference evidence="9" key="2">
    <citation type="submission" date="2022-03" db="EMBL/GenBank/DDBJ databases">
        <title>Draft title - Genomic analysis of global carrot germplasm unveils the trajectory of domestication and the origin of high carotenoid orange carrot.</title>
        <authorList>
            <person name="Iorizzo M."/>
            <person name="Ellison S."/>
            <person name="Senalik D."/>
            <person name="Macko-Podgorni A."/>
            <person name="Grzebelus D."/>
            <person name="Bostan H."/>
            <person name="Rolling W."/>
            <person name="Curaba J."/>
            <person name="Simon P."/>
        </authorList>
    </citation>
    <scope>NUCLEOTIDE SEQUENCE</scope>
    <source>
        <tissue evidence="9">Leaf</tissue>
    </source>
</reference>
<dbReference type="GO" id="GO:0016787">
    <property type="term" value="F:hydrolase activity"/>
    <property type="evidence" value="ECO:0007669"/>
    <property type="project" value="UniProtKB-KW"/>
</dbReference>
<proteinExistence type="inferred from homology"/>
<dbReference type="GO" id="GO:0004521">
    <property type="term" value="F:RNA endonuclease activity"/>
    <property type="evidence" value="ECO:0007669"/>
    <property type="project" value="EnsemblPlants"/>
</dbReference>
<dbReference type="InterPro" id="IPR039907">
    <property type="entry name" value="NOB1"/>
</dbReference>
<feature type="region of interest" description="Disordered" evidence="8">
    <location>
        <begin position="293"/>
        <end position="319"/>
    </location>
</feature>
<sequence length="613" mass="67639">METQPPPINWSNIVKQPPKPPATKPPIVAPASIAAGSCKSTNGIAVAVVDANAIIQGGEKLHKMSDKFVSVAEVIDEVRDPRSRHSLNLLPFDVNTMEPSPDSLKKVINFARATGDLQTLSDVDLKLIALTHMLEAQIHGTKHIRDSPPPMHTVNVKRLPEKDLPGWGSNVPNLEEWEALEHAVGDGNGPESRILPLKDLNMNVIPAEDNTSIDDGSVGNAVESHSENKEGFDGGYTKPRKYFPKKKEVNIEGKMVAAGVDASQGALDNNTDDWLPAVSRSTHRRFLRRKARRETYEESVEKDIQNDTAKTMDSDKQDSASYQDLVTDQSLNESHLENEIEKSNVTDGDLSTILTQMRLEEDSSEVIEDGNDVSNPQGPEEVLEVENISEDGVDDEAHEVEHFNLSNQAGESGNVSIADDNSSEQSWMLRSLSESSVACITSDFAMQNVILQMGLRLVAPGGMQIRELHRWILKCHACYNVTTEIGRIFCPKCGNGGTLRKVAVTVGENGIIVAARRPRVSLRGTKFSLPMPQGGRDAITKNPVLREDQLPQKFLHPKTKKKNKDEDDIFASNHIFLHHTDKKAPLQPPVRKALAVFSGRRNPNDNHYSRAKH</sequence>
<protein>
    <submittedName>
        <fullName evidence="9">Uncharacterized protein</fullName>
    </submittedName>
</protein>
<accession>A0A166FM35</accession>
<dbReference type="AlphaFoldDB" id="A0A166FM35"/>
<dbReference type="FunFam" id="3.40.50.1010:FF:000020">
    <property type="entry name" value="20S-pre-rRNA D-site endonuclease NOB1"/>
    <property type="match status" value="1"/>
</dbReference>
<dbReference type="InterPro" id="IPR014881">
    <property type="entry name" value="NOB1_Zn-bd"/>
</dbReference>
<dbReference type="Pfam" id="PF17146">
    <property type="entry name" value="PIN_6"/>
    <property type="match status" value="1"/>
</dbReference>
<dbReference type="OrthoDB" id="446759at2759"/>
<dbReference type="Gene3D" id="6.20.210.10">
    <property type="entry name" value="Nin one binding (NOB1), Zn-ribbon-like"/>
    <property type="match status" value="1"/>
</dbReference>
<keyword evidence="5" id="KW-0378">Hydrolase</keyword>
<dbReference type="PANTHER" id="PTHR12814">
    <property type="entry name" value="RNA-BINDING PROTEIN NOB1"/>
    <property type="match status" value="1"/>
</dbReference>
<dbReference type="PIRSF" id="PIRSF037125">
    <property type="entry name" value="D-site_20S_pre-rRNA_nuclease"/>
    <property type="match status" value="1"/>
</dbReference>
<keyword evidence="4" id="KW-0479">Metal-binding</keyword>
<feature type="compositionally biased region" description="Basic and acidic residues" evidence="8">
    <location>
        <begin position="293"/>
        <end position="318"/>
    </location>
</feature>
<dbReference type="KEGG" id="dcr:108201012"/>
<dbReference type="EMBL" id="CP093343">
    <property type="protein sequence ID" value="WOG81234.1"/>
    <property type="molecule type" value="Genomic_DNA"/>
</dbReference>
<comment type="similarity">
    <text evidence="2">Belongs to the NOB1 family.</text>
</comment>